<dbReference type="InterPro" id="IPR005151">
    <property type="entry name" value="Tail-specific_protease"/>
</dbReference>
<dbReference type="InterPro" id="IPR036034">
    <property type="entry name" value="PDZ_sf"/>
</dbReference>
<evidence type="ECO:0000256" key="1">
    <source>
        <dbReference type="ARBA" id="ARBA00004518"/>
    </source>
</evidence>
<dbReference type="FunFam" id="2.30.42.10:FF:000063">
    <property type="entry name" value="Peptidase, S41 family"/>
    <property type="match status" value="1"/>
</dbReference>
<name>A0A1D8TN47_9CYAN</name>
<evidence type="ECO:0000256" key="6">
    <source>
        <dbReference type="ARBA" id="ARBA00022825"/>
    </source>
</evidence>
<dbReference type="InterPro" id="IPR041489">
    <property type="entry name" value="PDZ_6"/>
</dbReference>
<evidence type="ECO:0000256" key="3">
    <source>
        <dbReference type="ARBA" id="ARBA00022670"/>
    </source>
</evidence>
<dbReference type="InterPro" id="IPR004447">
    <property type="entry name" value="Peptidase_S41A"/>
</dbReference>
<dbReference type="CDD" id="cd06782">
    <property type="entry name" value="cpPDZ_CPP-like"/>
    <property type="match status" value="1"/>
</dbReference>
<dbReference type="GO" id="GO:0007165">
    <property type="term" value="P:signal transduction"/>
    <property type="evidence" value="ECO:0007669"/>
    <property type="project" value="TreeGrafter"/>
</dbReference>
<dbReference type="NCBIfam" id="TIGR00225">
    <property type="entry name" value="prc"/>
    <property type="match status" value="1"/>
</dbReference>
<dbReference type="Gene3D" id="3.90.226.10">
    <property type="entry name" value="2-enoyl-CoA Hydratase, Chain A, domain 1"/>
    <property type="match status" value="1"/>
</dbReference>
<keyword evidence="6 13" id="KW-0720">Serine protease</keyword>
<evidence type="ECO:0000256" key="10">
    <source>
        <dbReference type="ARBA" id="ARBA00066637"/>
    </source>
</evidence>
<keyword evidence="3 13" id="KW-0645">Protease</keyword>
<sequence>MHKRSLWVGLLLTLPIMLLSAWWTPTAAAFSQEQRLFSQAWRIVSQSYVDDTFNHQNWWLLRQKTLKKRLPNREATYTAIETMLGSLGDPFTRLLRPDQYHSLQINTSGELSGVGLQIAIDVETGELEVITPIAQSPADLAGIRARDHILEIDGMLTKEMTLDEAAARMRGAIGTTVTLKIQSKKEQPKLVEIVRDRISLNPVYAVLDTQENRDPVGYIRLSQFSANAPMEVAHAVAQFKEMGAHGYILDLRNNPGGLLQAGIEIARLWLDQGTIVYTVNRQGTIGSFEAYGDALTQDPLVVLVNQGSASASEILAGALQDNGRAKLVGEKTFGKGLIQSLFELIDGSGLAVTVAKYETPNHRDINKLGIEPDLEVPLEAITMSQVGTKADTQYQEAIKLLSSDTFLAKAS</sequence>
<evidence type="ECO:0000259" key="14">
    <source>
        <dbReference type="PROSITE" id="PS50106"/>
    </source>
</evidence>
<dbReference type="CDD" id="cd07560">
    <property type="entry name" value="Peptidase_S41_CPP"/>
    <property type="match status" value="1"/>
</dbReference>
<evidence type="ECO:0000256" key="8">
    <source>
        <dbReference type="ARBA" id="ARBA00051784"/>
    </source>
</evidence>
<dbReference type="Proteomes" id="UP000177870">
    <property type="component" value="Chromosome"/>
</dbReference>
<dbReference type="Gene3D" id="2.30.42.10">
    <property type="match status" value="1"/>
</dbReference>
<feature type="domain" description="PDZ" evidence="14">
    <location>
        <begin position="100"/>
        <end position="172"/>
    </location>
</feature>
<proteinExistence type="inferred from homology"/>
<evidence type="ECO:0000256" key="13">
    <source>
        <dbReference type="RuleBase" id="RU004404"/>
    </source>
</evidence>
<comment type="catalytic activity">
    <reaction evidence="8">
        <text>The enzyme shows specific recognition of a C-terminal tripeptide, Xaa-Yaa-Zaa, in which Xaa is preferably Ala or Leu, Yaa is preferably Ala or Tyr, and Zaa is preferably Ala, but then cleaves at a variable distance from the C-terminus. A typical cleavage is -Ala-Ala-|-Arg-Ala-Ala-Lys-Glu-Asn-Tyr-Ala-Leu-Ala-Ala.</text>
        <dbReference type="EC" id="3.4.21.102"/>
    </reaction>
</comment>
<evidence type="ECO:0000256" key="9">
    <source>
        <dbReference type="ARBA" id="ARBA00053093"/>
    </source>
</evidence>
<dbReference type="EC" id="3.4.21.102" evidence="10"/>
<dbReference type="InterPro" id="IPR054621">
    <property type="entry name" value="Cterm_S41_CtpA"/>
</dbReference>
<gene>
    <name evidence="15" type="ORF">BJP34_06115</name>
</gene>
<comment type="similarity">
    <text evidence="2 13">Belongs to the peptidase S41A family.</text>
</comment>
<dbReference type="GO" id="GO:0004252">
    <property type="term" value="F:serine-type endopeptidase activity"/>
    <property type="evidence" value="ECO:0007669"/>
    <property type="project" value="UniProtKB-EC"/>
</dbReference>
<dbReference type="SUPFAM" id="SSF52096">
    <property type="entry name" value="ClpP/crotonase"/>
    <property type="match status" value="1"/>
</dbReference>
<evidence type="ECO:0000256" key="7">
    <source>
        <dbReference type="ARBA" id="ARBA00023078"/>
    </source>
</evidence>
<dbReference type="InterPro" id="IPR029045">
    <property type="entry name" value="ClpP/crotonase-like_dom_sf"/>
</dbReference>
<reference evidence="16" key="1">
    <citation type="submission" date="2016-10" db="EMBL/GenBank/DDBJ databases">
        <title>Comparative genomics uncovers the prolific and rare metabolic potential of the cyanobacterial genus Moorea.</title>
        <authorList>
            <person name="Leao T."/>
            <person name="Castelao G."/>
            <person name="Korobeynikov A."/>
            <person name="Monroe E.A."/>
            <person name="Podell S."/>
            <person name="Glukhov E."/>
            <person name="Allen E."/>
            <person name="Gerwick W.H."/>
            <person name="Gerwick L."/>
        </authorList>
    </citation>
    <scope>NUCLEOTIDE SEQUENCE [LARGE SCALE GENOMIC DNA]</scope>
    <source>
        <strain evidence="16">PAL-8-15-08-1</strain>
    </source>
</reference>
<dbReference type="PANTHER" id="PTHR32060:SF30">
    <property type="entry name" value="CARBOXY-TERMINAL PROCESSING PROTEASE CTPA"/>
    <property type="match status" value="1"/>
</dbReference>
<dbReference type="STRING" id="1458985.BJP34_06115"/>
<dbReference type="GO" id="GO:0030288">
    <property type="term" value="C:outer membrane-bounded periplasmic space"/>
    <property type="evidence" value="ECO:0007669"/>
    <property type="project" value="TreeGrafter"/>
</dbReference>
<evidence type="ECO:0000256" key="12">
    <source>
        <dbReference type="ARBA" id="ARBA00080563"/>
    </source>
</evidence>
<accession>A0A1D8TN47</accession>
<comment type="function">
    <text evidence="9">Cleavage of the 16 C-terminal residues from the D1 precursor of photosystem II (PSII). This proteolytic processing is necessary to allow the light-driven assembly of the oxygen-evolving cluster (a tetranuclear manganese), which is responsible for photosynthetic water oxidation.</text>
</comment>
<dbReference type="SUPFAM" id="SSF50156">
    <property type="entry name" value="PDZ domain-like"/>
    <property type="match status" value="1"/>
</dbReference>
<evidence type="ECO:0000256" key="4">
    <source>
        <dbReference type="ARBA" id="ARBA00022729"/>
    </source>
</evidence>
<keyword evidence="5 13" id="KW-0378">Hydrolase</keyword>
<dbReference type="NCBIfam" id="NF045588">
    <property type="entry name" value="Cterm_S41_CtpA"/>
    <property type="match status" value="1"/>
</dbReference>
<dbReference type="InterPro" id="IPR001478">
    <property type="entry name" value="PDZ"/>
</dbReference>
<keyword evidence="7" id="KW-0793">Thylakoid</keyword>
<dbReference type="PANTHER" id="PTHR32060">
    <property type="entry name" value="TAIL-SPECIFIC PROTEASE"/>
    <property type="match status" value="1"/>
</dbReference>
<dbReference type="Gene3D" id="3.30.750.44">
    <property type="match status" value="1"/>
</dbReference>
<evidence type="ECO:0000313" key="16">
    <source>
        <dbReference type="Proteomes" id="UP000177870"/>
    </source>
</evidence>
<evidence type="ECO:0000256" key="11">
    <source>
        <dbReference type="ARBA" id="ARBA00069724"/>
    </source>
</evidence>
<dbReference type="OrthoDB" id="9812068at2"/>
<dbReference type="Pfam" id="PF03572">
    <property type="entry name" value="Peptidase_S41"/>
    <property type="match status" value="1"/>
</dbReference>
<dbReference type="FunFam" id="3.90.226.10:FF:000023">
    <property type="entry name" value="Carboxyl-terminal processing protease"/>
    <property type="match status" value="1"/>
</dbReference>
<comment type="subcellular location">
    <subcellularLocation>
        <location evidence="1">Cellular thylakoid lumen</location>
    </subcellularLocation>
</comment>
<dbReference type="RefSeq" id="WP_070391574.1">
    <property type="nucleotide sequence ID" value="NZ_CP017599.1"/>
</dbReference>
<dbReference type="AlphaFoldDB" id="A0A1D8TN47"/>
<dbReference type="KEGG" id="mpro:BJP34_06115"/>
<keyword evidence="4" id="KW-0732">Signal</keyword>
<protein>
    <recommendedName>
        <fullName evidence="11">Carboxyl-terminal-processing protease</fullName>
        <ecNumber evidence="10">3.4.21.102</ecNumber>
    </recommendedName>
    <alternativeName>
        <fullName evidence="12">CtpA</fullName>
    </alternativeName>
</protein>
<dbReference type="GO" id="GO:0031979">
    <property type="term" value="C:plasma membrane-derived thylakoid lumen"/>
    <property type="evidence" value="ECO:0007669"/>
    <property type="project" value="UniProtKB-SubCell"/>
</dbReference>
<dbReference type="SMART" id="SM00228">
    <property type="entry name" value="PDZ"/>
    <property type="match status" value="1"/>
</dbReference>
<dbReference type="EMBL" id="CP017599">
    <property type="protein sequence ID" value="AOW99078.1"/>
    <property type="molecule type" value="Genomic_DNA"/>
</dbReference>
<dbReference type="GO" id="GO:0006508">
    <property type="term" value="P:proteolysis"/>
    <property type="evidence" value="ECO:0007669"/>
    <property type="project" value="UniProtKB-KW"/>
</dbReference>
<dbReference type="PROSITE" id="PS50106">
    <property type="entry name" value="PDZ"/>
    <property type="match status" value="1"/>
</dbReference>
<evidence type="ECO:0000256" key="5">
    <source>
        <dbReference type="ARBA" id="ARBA00022801"/>
    </source>
</evidence>
<organism evidence="15 16">
    <name type="scientific">Moorena producens PAL-8-15-08-1</name>
    <dbReference type="NCBI Taxonomy" id="1458985"/>
    <lineage>
        <taxon>Bacteria</taxon>
        <taxon>Bacillati</taxon>
        <taxon>Cyanobacteriota</taxon>
        <taxon>Cyanophyceae</taxon>
        <taxon>Coleofasciculales</taxon>
        <taxon>Coleofasciculaceae</taxon>
        <taxon>Moorena</taxon>
    </lineage>
</organism>
<dbReference type="SMART" id="SM00245">
    <property type="entry name" value="TSPc"/>
    <property type="match status" value="1"/>
</dbReference>
<dbReference type="FunFam" id="3.30.750.44:FF:000002">
    <property type="entry name" value="carboxyl-terminal-processing peptidase 2, chloroplastic"/>
    <property type="match status" value="1"/>
</dbReference>
<evidence type="ECO:0000256" key="2">
    <source>
        <dbReference type="ARBA" id="ARBA00009179"/>
    </source>
</evidence>
<evidence type="ECO:0000313" key="15">
    <source>
        <dbReference type="EMBL" id="AOW99078.1"/>
    </source>
</evidence>
<dbReference type="Pfam" id="PF17820">
    <property type="entry name" value="PDZ_6"/>
    <property type="match status" value="1"/>
</dbReference>